<reference evidence="1 2" key="1">
    <citation type="journal article" date="2007" name="Proc. Natl. Acad. Sci. U.S.A.">
        <title>Genome sequencing and comparative analysis of Saccharomyces cerevisiae strain YJM789.</title>
        <authorList>
            <person name="Wei W."/>
            <person name="McCusker J.H."/>
            <person name="Hyman R.W."/>
            <person name="Jones T."/>
            <person name="Ning Y."/>
            <person name="Cao Z."/>
            <person name="Gu Z."/>
            <person name="Bruno D."/>
            <person name="Miranda M."/>
            <person name="Nguyen M."/>
            <person name="Wilhelmy J."/>
            <person name="Komp C."/>
            <person name="Tamse R."/>
            <person name="Wang X."/>
            <person name="Jia P."/>
            <person name="Luedi P."/>
            <person name="Oefner P.J."/>
            <person name="David L."/>
            <person name="Dietrich F.S."/>
            <person name="Li Y."/>
            <person name="Davis R.W."/>
            <person name="Steinmetz L.M."/>
        </authorList>
    </citation>
    <scope>NUCLEOTIDE SEQUENCE [LARGE SCALE GENOMIC DNA]</scope>
    <source>
        <strain evidence="1 2">YJM789</strain>
    </source>
</reference>
<dbReference type="Proteomes" id="UP000007060">
    <property type="component" value="Unassembled WGS sequence"/>
</dbReference>
<accession>A6ZUI7</accession>
<evidence type="ECO:0000313" key="1">
    <source>
        <dbReference type="EMBL" id="EDN61764.1"/>
    </source>
</evidence>
<dbReference type="EMBL" id="AAFW02000100">
    <property type="protein sequence ID" value="EDN61764.1"/>
    <property type="molecule type" value="Genomic_DNA"/>
</dbReference>
<protein>
    <submittedName>
        <fullName evidence="1">Conserved protein</fullName>
    </submittedName>
</protein>
<dbReference type="AlphaFoldDB" id="A6ZUI7"/>
<name>A6ZUI7_YEAS7</name>
<proteinExistence type="predicted"/>
<organism evidence="1 2">
    <name type="scientific">Saccharomyces cerevisiae (strain YJM789)</name>
    <name type="common">Baker's yeast</name>
    <dbReference type="NCBI Taxonomy" id="307796"/>
    <lineage>
        <taxon>Eukaryota</taxon>
        <taxon>Fungi</taxon>
        <taxon>Dikarya</taxon>
        <taxon>Ascomycota</taxon>
        <taxon>Saccharomycotina</taxon>
        <taxon>Saccharomycetes</taxon>
        <taxon>Saccharomycetales</taxon>
        <taxon>Saccharomycetaceae</taxon>
        <taxon>Saccharomyces</taxon>
    </lineage>
</organism>
<dbReference type="HOGENOM" id="CLU_3413164_0_0_1"/>
<gene>
    <name evidence="1" type="ORF">SCY_2070</name>
</gene>
<evidence type="ECO:0000313" key="2">
    <source>
        <dbReference type="Proteomes" id="UP000007060"/>
    </source>
</evidence>
<comment type="caution">
    <text evidence="1">The sequence shown here is derived from an EMBL/GenBank/DDBJ whole genome shotgun (WGS) entry which is preliminary data.</text>
</comment>
<sequence>MNLNAYFEAYQAIFPFLLEAFLRKEQKV</sequence>